<dbReference type="RefSeq" id="WP_082070657.1">
    <property type="nucleotide sequence ID" value="NZ_CP007142.1"/>
</dbReference>
<evidence type="ECO:0000256" key="4">
    <source>
        <dbReference type="PIRSR" id="PIRSR006278-1"/>
    </source>
</evidence>
<evidence type="ECO:0000313" key="8">
    <source>
        <dbReference type="Proteomes" id="UP000032266"/>
    </source>
</evidence>
<evidence type="ECO:0000256" key="5">
    <source>
        <dbReference type="PIRSR" id="PIRSR006278-2"/>
    </source>
</evidence>
<proteinExistence type="inferred from homology"/>
<comment type="cofactor">
    <cofactor evidence="1">
        <name>pyridoxal 5'-phosphate</name>
        <dbReference type="ChEBI" id="CHEBI:597326"/>
    </cofactor>
</comment>
<feature type="modified residue" description="N6-(pyridoxal phosphate)lysine" evidence="5">
    <location>
        <position position="35"/>
    </location>
</feature>
<dbReference type="STRING" id="1445510.YC6258_02550"/>
<evidence type="ECO:0000256" key="2">
    <source>
        <dbReference type="ARBA" id="ARBA00008639"/>
    </source>
</evidence>
<dbReference type="OrthoDB" id="9801249at2"/>
<feature type="domain" description="Tryptophan synthase beta chain-like PALP" evidence="6">
    <location>
        <begin position="16"/>
        <end position="283"/>
    </location>
</feature>
<dbReference type="KEGG" id="gsn:YC6258_02550"/>
<keyword evidence="8" id="KW-1185">Reference proteome</keyword>
<dbReference type="InterPro" id="IPR027278">
    <property type="entry name" value="ACCD_DCysDesulf"/>
</dbReference>
<dbReference type="SUPFAM" id="SSF53686">
    <property type="entry name" value="Tryptophan synthase beta subunit-like PLP-dependent enzymes"/>
    <property type="match status" value="1"/>
</dbReference>
<dbReference type="PANTHER" id="PTHR43780">
    <property type="entry name" value="1-AMINOCYCLOPROPANE-1-CARBOXYLATE DEAMINASE-RELATED"/>
    <property type="match status" value="1"/>
</dbReference>
<dbReference type="GO" id="GO:0008660">
    <property type="term" value="F:1-aminocyclopropane-1-carboxylate deaminase activity"/>
    <property type="evidence" value="ECO:0007669"/>
    <property type="project" value="UniProtKB-EC"/>
</dbReference>
<gene>
    <name evidence="7" type="ORF">YC6258_02550</name>
</gene>
<organism evidence="7 8">
    <name type="scientific">Gynuella sunshinyii YC6258</name>
    <dbReference type="NCBI Taxonomy" id="1445510"/>
    <lineage>
        <taxon>Bacteria</taxon>
        <taxon>Pseudomonadati</taxon>
        <taxon>Pseudomonadota</taxon>
        <taxon>Gammaproteobacteria</taxon>
        <taxon>Oceanospirillales</taxon>
        <taxon>Saccharospirillaceae</taxon>
        <taxon>Gynuella</taxon>
    </lineage>
</organism>
<dbReference type="Gene3D" id="3.40.50.1100">
    <property type="match status" value="2"/>
</dbReference>
<dbReference type="PANTHER" id="PTHR43780:SF2">
    <property type="entry name" value="1-AMINOCYCLOPROPANE-1-CARBOXYLATE DEAMINASE-RELATED"/>
    <property type="match status" value="1"/>
</dbReference>
<reference evidence="7 8" key="1">
    <citation type="submission" date="2014-01" db="EMBL/GenBank/DDBJ databases">
        <title>Full genme sequencing of cellulolytic bacterium Gynuella sunshinyii YC6258T gen. nov., sp. nov.</title>
        <authorList>
            <person name="Khan H."/>
            <person name="Chung E.J."/>
            <person name="Chung Y.R."/>
        </authorList>
    </citation>
    <scope>NUCLEOTIDE SEQUENCE [LARGE SCALE GENOMIC DNA]</scope>
    <source>
        <strain evidence="7 8">YC6258</strain>
    </source>
</reference>
<evidence type="ECO:0000256" key="1">
    <source>
        <dbReference type="ARBA" id="ARBA00001933"/>
    </source>
</evidence>
<dbReference type="HOGENOM" id="CLU_048897_0_0_6"/>
<feature type="active site" description="Nucleophile" evidence="4">
    <location>
        <position position="62"/>
    </location>
</feature>
<evidence type="ECO:0000313" key="7">
    <source>
        <dbReference type="EMBL" id="AJQ94588.1"/>
    </source>
</evidence>
<evidence type="ECO:0000259" key="6">
    <source>
        <dbReference type="Pfam" id="PF00291"/>
    </source>
</evidence>
<keyword evidence="7" id="KW-0378">Hydrolase</keyword>
<dbReference type="Proteomes" id="UP000032266">
    <property type="component" value="Chromosome"/>
</dbReference>
<dbReference type="GO" id="GO:0019148">
    <property type="term" value="F:D-cysteine desulfhydrase activity"/>
    <property type="evidence" value="ECO:0007669"/>
    <property type="project" value="TreeGrafter"/>
</dbReference>
<sequence length="311" mass="35295">MTFLQSIPWQAFLDRGVHLFTYREDLNHPYISGNKLYKLTPLLTHYPADETLPVVSFGGPYSNHLHALGWLCHQKHIPVIGVVRGLHHAEMSPTLKDVQKWGMELHFVSRNQYREWCDMPYPKAAEKAEKRFGRCFFIPEGGATADVVDAYEPLAVKIYREIVPDYLFCATGTGSTVGGLFKFAKNSKVHGIQCVAEGKATYSRIAEWIDAKYIPPDLVLTDFHRGGFAKADSELLAFCREFSKQFNIPLEPIYTGKAFMAVYQLLLKNYFPPGSEVVVVHTGGLQGNRGFEKRLKEKNLAEFTASDWHFN</sequence>
<accession>A0A0C5VMM0</accession>
<dbReference type="EC" id="3.5.99.7" evidence="7"/>
<dbReference type="AlphaFoldDB" id="A0A0C5VMM0"/>
<name>A0A0C5VMM0_9GAMM</name>
<dbReference type="PIRSF" id="PIRSF006278">
    <property type="entry name" value="ACCD_DCysDesulf"/>
    <property type="match status" value="1"/>
</dbReference>
<dbReference type="EMBL" id="CP007142">
    <property type="protein sequence ID" value="AJQ94588.1"/>
    <property type="molecule type" value="Genomic_DNA"/>
</dbReference>
<dbReference type="PATRIC" id="fig|1445510.3.peg.2506"/>
<dbReference type="InterPro" id="IPR036052">
    <property type="entry name" value="TrpB-like_PALP_sf"/>
</dbReference>
<comment type="similarity">
    <text evidence="2">Belongs to the ACC deaminase/D-cysteine desulfhydrase family.</text>
</comment>
<dbReference type="Pfam" id="PF00291">
    <property type="entry name" value="PALP"/>
    <property type="match status" value="1"/>
</dbReference>
<dbReference type="InterPro" id="IPR001926">
    <property type="entry name" value="TrpB-like_PALP"/>
</dbReference>
<keyword evidence="3 5" id="KW-0663">Pyridoxal phosphate</keyword>
<evidence type="ECO:0000256" key="3">
    <source>
        <dbReference type="ARBA" id="ARBA00022898"/>
    </source>
</evidence>
<protein>
    <submittedName>
        <fullName evidence="7">1-aminocyclopropane-1-carboxylate deaminase</fullName>
        <ecNumber evidence="7">3.5.99.7</ecNumber>
    </submittedName>
</protein>